<dbReference type="Proteomes" id="UP001374803">
    <property type="component" value="Chromosome"/>
</dbReference>
<evidence type="ECO:0000256" key="2">
    <source>
        <dbReference type="ARBA" id="ARBA00022512"/>
    </source>
</evidence>
<feature type="domain" description="GH29D-like beta-sandwich" evidence="7">
    <location>
        <begin position="55"/>
        <end position="121"/>
    </location>
</feature>
<evidence type="ECO:0000256" key="3">
    <source>
        <dbReference type="ARBA" id="ARBA00022525"/>
    </source>
</evidence>
<dbReference type="InterPro" id="IPR051648">
    <property type="entry name" value="CWI-Assembly_Regulator"/>
</dbReference>
<feature type="domain" description="Receptor L-domain" evidence="6">
    <location>
        <begin position="327"/>
        <end position="392"/>
    </location>
</feature>
<dbReference type="PANTHER" id="PTHR31018:SF3">
    <property type="entry name" value="RECEPTOR PROTEIN-TYROSINE KINASE"/>
    <property type="match status" value="1"/>
</dbReference>
<keyword evidence="9" id="KW-1185">Reference proteome</keyword>
<feature type="domain" description="GH29D-like beta-sandwich" evidence="7">
    <location>
        <begin position="140"/>
        <end position="210"/>
    </location>
</feature>
<evidence type="ECO:0000313" key="9">
    <source>
        <dbReference type="Proteomes" id="UP001374803"/>
    </source>
</evidence>
<proteinExistence type="predicted"/>
<dbReference type="EMBL" id="CP089983">
    <property type="protein sequence ID" value="WXB07037.1"/>
    <property type="molecule type" value="Genomic_DNA"/>
</dbReference>
<dbReference type="InterPro" id="IPR026876">
    <property type="entry name" value="Fn3_assoc_repeat"/>
</dbReference>
<dbReference type="Gene3D" id="3.80.20.20">
    <property type="entry name" value="Receptor L-domain"/>
    <property type="match status" value="2"/>
</dbReference>
<dbReference type="InterPro" id="IPR059177">
    <property type="entry name" value="GH29D-like_dom"/>
</dbReference>
<keyword evidence="2" id="KW-0134">Cell wall</keyword>
<dbReference type="InterPro" id="IPR036941">
    <property type="entry name" value="Rcpt_L-dom_sf"/>
</dbReference>
<keyword evidence="5" id="KW-0325">Glycoprotein</keyword>
<organism evidence="8 9">
    <name type="scientific">Pendulispora rubella</name>
    <dbReference type="NCBI Taxonomy" id="2741070"/>
    <lineage>
        <taxon>Bacteria</taxon>
        <taxon>Pseudomonadati</taxon>
        <taxon>Myxococcota</taxon>
        <taxon>Myxococcia</taxon>
        <taxon>Myxococcales</taxon>
        <taxon>Sorangiineae</taxon>
        <taxon>Pendulisporaceae</taxon>
        <taxon>Pendulispora</taxon>
    </lineage>
</organism>
<reference evidence="8" key="1">
    <citation type="submission" date="2021-12" db="EMBL/GenBank/DDBJ databases">
        <title>Discovery of the Pendulisporaceae a myxobacterial family with distinct sporulation behavior and unique specialized metabolism.</title>
        <authorList>
            <person name="Garcia R."/>
            <person name="Popoff A."/>
            <person name="Bader C.D."/>
            <person name="Loehr J."/>
            <person name="Walesch S."/>
            <person name="Walt C."/>
            <person name="Boldt J."/>
            <person name="Bunk B."/>
            <person name="Haeckl F.J.F.P.J."/>
            <person name="Gunesch A.P."/>
            <person name="Birkelbach J."/>
            <person name="Nuebel U."/>
            <person name="Pietschmann T."/>
            <person name="Bach T."/>
            <person name="Mueller R."/>
        </authorList>
    </citation>
    <scope>NUCLEOTIDE SEQUENCE</scope>
    <source>
        <strain evidence="8">MSr11367</strain>
    </source>
</reference>
<evidence type="ECO:0000259" key="6">
    <source>
        <dbReference type="Pfam" id="PF01030"/>
    </source>
</evidence>
<dbReference type="InterPro" id="IPR000494">
    <property type="entry name" value="Rcpt_L-dom"/>
</dbReference>
<dbReference type="PROSITE" id="PS51257">
    <property type="entry name" value="PROKAR_LIPOPROTEIN"/>
    <property type="match status" value="1"/>
</dbReference>
<name>A0ABZ2L8F4_9BACT</name>
<dbReference type="PANTHER" id="PTHR31018">
    <property type="entry name" value="SPORULATION-SPECIFIC PROTEIN-RELATED"/>
    <property type="match status" value="1"/>
</dbReference>
<keyword evidence="4" id="KW-0732">Signal</keyword>
<sequence length="780" mass="82835">MLRLNVGTIAMAMTMAMTSVGLIGCADETNSSGMDTRRPDADLPRDVVLTPEYQPGEGTFEAPQNVTIMTATEGATIHYTLDGSPPDATSVVYTVPLVLASTTTLKAIALKPGLSDSQVRTGTFTIQIPSNTVAPVQFEPNAGNHSNDVAVTLASGTPNATICYTLDDSVPACSVEARCTSGTPADGSPVPVTKTATRIRAIACKSGMLDATPTQADYTLTAAKPTFEPRPETYDPSHPVPVTLATTTQGGQIHYTTDGTTPYCGGTPSFPEKGTIPAFKADTTVRAIACKGNYAESDVVTMKYLGAICVGNFDVTNRTELEALSRCTEITGNLDIKTEDVSDLAPLSHLALVRGTMYVGRNTNLRSLHGLEALTEVDGTFWITDNRALESLDGLSALQTVGRVFIVSADSVLEWNAPATLTTVGALRIHGLKLRHLTGFAGLKEIREDFEIASTNLTEFTGMPALTRIGAHVSFRGNSELASISGFENVREVGGDFFVGSALWNPTRFVAFPNLTTIGGSLFVAFERTLTELNFASLETIRGALDLADLPALTSLQGFPKLNRVGDLYVEFGFGFANLKGLEHLTTIDHAFWVKDTTGLVDLVGLENLTTAEAIYIIESSLQSLRGLDRLTRLDGLSIALSIYMRDNYALTEIGGLDALTHVAGGVVLERNPHFAGFSGFHSLAFVGGELDISNCGELANLAGLEALQSIGGNLTLFRNRLLDSVDGLSGLSQLGGNFSMRENQTLPMCQPTKLADRLKAGGYTGTIEIRNNGGTGTCN</sequence>
<evidence type="ECO:0000259" key="7">
    <source>
        <dbReference type="Pfam" id="PF13290"/>
    </source>
</evidence>
<dbReference type="Pfam" id="PF13290">
    <property type="entry name" value="CHB_HEX_C_1"/>
    <property type="match status" value="2"/>
</dbReference>
<evidence type="ECO:0000313" key="8">
    <source>
        <dbReference type="EMBL" id="WXB07037.1"/>
    </source>
</evidence>
<keyword evidence="3" id="KW-0964">Secreted</keyword>
<dbReference type="RefSeq" id="WP_394836697.1">
    <property type="nucleotide sequence ID" value="NZ_CP089929.1"/>
</dbReference>
<gene>
    <name evidence="8" type="ORF">LVJ94_07295</name>
</gene>
<evidence type="ECO:0000256" key="4">
    <source>
        <dbReference type="ARBA" id="ARBA00022729"/>
    </source>
</evidence>
<evidence type="ECO:0000256" key="5">
    <source>
        <dbReference type="ARBA" id="ARBA00023180"/>
    </source>
</evidence>
<evidence type="ECO:0000256" key="1">
    <source>
        <dbReference type="ARBA" id="ARBA00004191"/>
    </source>
</evidence>
<dbReference type="Pfam" id="PF13287">
    <property type="entry name" value="Fn3_assoc"/>
    <property type="match status" value="1"/>
</dbReference>
<dbReference type="SUPFAM" id="SSF52058">
    <property type="entry name" value="L domain-like"/>
    <property type="match status" value="5"/>
</dbReference>
<comment type="subcellular location">
    <subcellularLocation>
        <location evidence="1">Secreted</location>
        <location evidence="1">Cell wall</location>
    </subcellularLocation>
</comment>
<dbReference type="Pfam" id="PF01030">
    <property type="entry name" value="Recep_L_domain"/>
    <property type="match status" value="1"/>
</dbReference>
<accession>A0ABZ2L8F4</accession>
<protein>
    <submittedName>
        <fullName evidence="8">Chitobiase/beta-hexosaminidase C-terminal domain-containing protein</fullName>
    </submittedName>
</protein>